<dbReference type="STRING" id="1763538.LPB68_04895"/>
<sequence>MEQYVGRRLYYDKSTGEIIIDTRERIGYEVEATIESDFDRYTLLKERTIDSVGVIELEYGQYSEDFEQATRCKINPETLKLEFSYPDPNNPVPEVPIYRKPLTEEVELLKSADLDNKEAITTLYEMMLSGMEM</sequence>
<organism evidence="1 2">
    <name type="scientific">Paenibacillus crassostreae</name>
    <dbReference type="NCBI Taxonomy" id="1763538"/>
    <lineage>
        <taxon>Bacteria</taxon>
        <taxon>Bacillati</taxon>
        <taxon>Bacillota</taxon>
        <taxon>Bacilli</taxon>
        <taxon>Bacillales</taxon>
        <taxon>Paenibacillaceae</taxon>
        <taxon>Paenibacillus</taxon>
    </lineage>
</organism>
<reference evidence="1 2" key="1">
    <citation type="submission" date="2016-02" db="EMBL/GenBank/DDBJ databases">
        <title>Paenibacillus sp. LPB0068, isolated from Crassostrea gigas.</title>
        <authorList>
            <person name="Shin S.-K."/>
            <person name="Yi H."/>
        </authorList>
    </citation>
    <scope>NUCLEOTIDE SEQUENCE [LARGE SCALE GENOMIC DNA]</scope>
    <source>
        <strain evidence="1 2">LPB0068</strain>
    </source>
</reference>
<comment type="caution">
    <text evidence="1">The sequence shown here is derived from an EMBL/GenBank/DDBJ whole genome shotgun (WGS) entry which is preliminary data.</text>
</comment>
<dbReference type="RefSeq" id="WP_068659645.1">
    <property type="nucleotide sequence ID" value="NZ_CP017770.1"/>
</dbReference>
<dbReference type="Proteomes" id="UP000077134">
    <property type="component" value="Unassembled WGS sequence"/>
</dbReference>
<dbReference type="AlphaFoldDB" id="A0A167C5N4"/>
<dbReference type="OrthoDB" id="2474791at2"/>
<name>A0A167C5N4_9BACL</name>
<keyword evidence="2" id="KW-1185">Reference proteome</keyword>
<gene>
    <name evidence="1" type="ORF">PNBC_15355</name>
</gene>
<proteinExistence type="predicted"/>
<dbReference type="KEGG" id="pcx:LPB68_04895"/>
<protein>
    <submittedName>
        <fullName evidence="1">Uncharacterized protein</fullName>
    </submittedName>
</protein>
<evidence type="ECO:0000313" key="2">
    <source>
        <dbReference type="Proteomes" id="UP000077134"/>
    </source>
</evidence>
<accession>A0A167C5N4</accession>
<evidence type="ECO:0000313" key="1">
    <source>
        <dbReference type="EMBL" id="OAB72808.1"/>
    </source>
</evidence>
<dbReference type="EMBL" id="LSFN01000032">
    <property type="protein sequence ID" value="OAB72808.1"/>
    <property type="molecule type" value="Genomic_DNA"/>
</dbReference>